<evidence type="ECO:0000313" key="1">
    <source>
        <dbReference type="EMBL" id="MFB9070063.1"/>
    </source>
</evidence>
<dbReference type="Proteomes" id="UP001589575">
    <property type="component" value="Unassembled WGS sequence"/>
</dbReference>
<keyword evidence="2" id="KW-1185">Reference proteome</keyword>
<name>A0ABV5FUW6_9MICC</name>
<protein>
    <submittedName>
        <fullName evidence="1">Uncharacterized protein</fullName>
    </submittedName>
</protein>
<sequence>MWACFAAHTDCLVGSTSLRSADGPCGIIHPGRRRGDVAQW</sequence>
<accession>A0ABV5FUW6</accession>
<gene>
    <name evidence="1" type="ORF">ACFFX0_02190</name>
</gene>
<proteinExistence type="predicted"/>
<comment type="caution">
    <text evidence="1">The sequence shown here is derived from an EMBL/GenBank/DDBJ whole genome shotgun (WGS) entry which is preliminary data.</text>
</comment>
<organism evidence="1 2">
    <name type="scientific">Citricoccus parietis</name>
    <dbReference type="NCBI Taxonomy" id="592307"/>
    <lineage>
        <taxon>Bacteria</taxon>
        <taxon>Bacillati</taxon>
        <taxon>Actinomycetota</taxon>
        <taxon>Actinomycetes</taxon>
        <taxon>Micrococcales</taxon>
        <taxon>Micrococcaceae</taxon>
        <taxon>Citricoccus</taxon>
    </lineage>
</organism>
<reference evidence="1 2" key="1">
    <citation type="submission" date="2024-09" db="EMBL/GenBank/DDBJ databases">
        <authorList>
            <person name="Sun Q."/>
            <person name="Mori K."/>
        </authorList>
    </citation>
    <scope>NUCLEOTIDE SEQUENCE [LARGE SCALE GENOMIC DNA]</scope>
    <source>
        <strain evidence="1 2">CCM 7609</strain>
    </source>
</reference>
<dbReference type="EMBL" id="JBHMFI010000001">
    <property type="protein sequence ID" value="MFB9070063.1"/>
    <property type="molecule type" value="Genomic_DNA"/>
</dbReference>
<evidence type="ECO:0000313" key="2">
    <source>
        <dbReference type="Proteomes" id="UP001589575"/>
    </source>
</evidence>